<dbReference type="GO" id="GO:0005576">
    <property type="term" value="C:extracellular region"/>
    <property type="evidence" value="ECO:0007669"/>
    <property type="project" value="InterPro"/>
</dbReference>
<sequence>MNSLRCALFFTVCIAFVSGYALKDNMCVGEEDGTLFSDPDDCASFFICNAGLPWRQRCPGYLLWNEEKETCDFEVNVNCGERPIVPPTSTPHPTETTSTEAPPMTTPPTTPPTTTLVA</sequence>
<dbReference type="PANTHER" id="PTHR23301">
    <property type="entry name" value="CHITIN BINDING PERITROPHIN-A"/>
    <property type="match status" value="1"/>
</dbReference>
<evidence type="ECO:0000256" key="2">
    <source>
        <dbReference type="ARBA" id="ARBA00022729"/>
    </source>
</evidence>
<organism evidence="9">
    <name type="scientific">Xenopsylla cheopis</name>
    <name type="common">Oriental rat flea</name>
    <name type="synonym">Pulex cheopis</name>
    <dbReference type="NCBI Taxonomy" id="163159"/>
    <lineage>
        <taxon>Eukaryota</taxon>
        <taxon>Metazoa</taxon>
        <taxon>Ecdysozoa</taxon>
        <taxon>Arthropoda</taxon>
        <taxon>Hexapoda</taxon>
        <taxon>Insecta</taxon>
        <taxon>Pterygota</taxon>
        <taxon>Neoptera</taxon>
        <taxon>Endopterygota</taxon>
        <taxon>Siphonaptera</taxon>
        <taxon>Pulicidae</taxon>
        <taxon>Xenopsyllinae</taxon>
        <taxon>Xenopsylla</taxon>
    </lineage>
</organism>
<keyword evidence="1" id="KW-0147">Chitin-binding</keyword>
<dbReference type="EMBL" id="GIIL01006888">
    <property type="protein sequence ID" value="NOV50614.1"/>
    <property type="molecule type" value="Transcribed_RNA"/>
</dbReference>
<evidence type="ECO:0000256" key="5">
    <source>
        <dbReference type="ARBA" id="ARBA00023180"/>
    </source>
</evidence>
<feature type="chain" id="PRO_5027110011" evidence="7">
    <location>
        <begin position="20"/>
        <end position="118"/>
    </location>
</feature>
<dbReference type="SUPFAM" id="SSF57625">
    <property type="entry name" value="Invertebrate chitin-binding proteins"/>
    <property type="match status" value="1"/>
</dbReference>
<dbReference type="InterPro" id="IPR036508">
    <property type="entry name" value="Chitin-bd_dom_sf"/>
</dbReference>
<dbReference type="GO" id="GO:0008061">
    <property type="term" value="F:chitin binding"/>
    <property type="evidence" value="ECO:0007669"/>
    <property type="project" value="UniProtKB-KW"/>
</dbReference>
<feature type="signal peptide" evidence="7">
    <location>
        <begin position="1"/>
        <end position="19"/>
    </location>
</feature>
<dbReference type="InterPro" id="IPR002557">
    <property type="entry name" value="Chitin-bd_dom"/>
</dbReference>
<protein>
    <submittedName>
        <fullName evidence="9">Putative peritrophin-like protein 3</fullName>
    </submittedName>
</protein>
<evidence type="ECO:0000256" key="6">
    <source>
        <dbReference type="SAM" id="MobiDB-lite"/>
    </source>
</evidence>
<dbReference type="InterPro" id="IPR051940">
    <property type="entry name" value="Chitin_bind-dev_reg"/>
</dbReference>
<accession>A0A6M2DX90</accession>
<evidence type="ECO:0000256" key="3">
    <source>
        <dbReference type="ARBA" id="ARBA00022737"/>
    </source>
</evidence>
<evidence type="ECO:0000313" key="9">
    <source>
        <dbReference type="EMBL" id="NOV50614.1"/>
    </source>
</evidence>
<evidence type="ECO:0000259" key="8">
    <source>
        <dbReference type="PROSITE" id="PS50940"/>
    </source>
</evidence>
<evidence type="ECO:0000256" key="4">
    <source>
        <dbReference type="ARBA" id="ARBA00023157"/>
    </source>
</evidence>
<dbReference type="PROSITE" id="PS50940">
    <property type="entry name" value="CHIT_BIND_II"/>
    <property type="match status" value="1"/>
</dbReference>
<evidence type="ECO:0000256" key="1">
    <source>
        <dbReference type="ARBA" id="ARBA00022669"/>
    </source>
</evidence>
<evidence type="ECO:0000256" key="7">
    <source>
        <dbReference type="SAM" id="SignalP"/>
    </source>
</evidence>
<dbReference type="SMART" id="SM00494">
    <property type="entry name" value="ChtBD2"/>
    <property type="match status" value="1"/>
</dbReference>
<keyword evidence="4" id="KW-1015">Disulfide bond</keyword>
<reference evidence="9" key="1">
    <citation type="submission" date="2020-03" db="EMBL/GenBank/DDBJ databases">
        <title>Transcriptomic Profiling of the Digestive Tract of the Rat Flea, Xenopsylla cheopis, Following Blood Feeding and Infection with Yersinia pestis.</title>
        <authorList>
            <person name="Bland D.M."/>
            <person name="Martens C.A."/>
            <person name="Virtaneva K."/>
            <person name="Kanakabandi K."/>
            <person name="Long D."/>
            <person name="Rosenke R."/>
            <person name="Saturday G.A."/>
            <person name="Hoyt F.H."/>
            <person name="Bruno D.P."/>
            <person name="Ribeiro J.M.C."/>
            <person name="Hinnebusch J."/>
        </authorList>
    </citation>
    <scope>NUCLEOTIDE SEQUENCE</scope>
</reference>
<proteinExistence type="predicted"/>
<keyword evidence="2 7" id="KW-0732">Signal</keyword>
<feature type="compositionally biased region" description="Low complexity" evidence="6">
    <location>
        <begin position="91"/>
        <end position="103"/>
    </location>
</feature>
<dbReference type="Gene3D" id="2.170.140.10">
    <property type="entry name" value="Chitin binding domain"/>
    <property type="match status" value="1"/>
</dbReference>
<keyword evidence="3" id="KW-0677">Repeat</keyword>
<dbReference type="Pfam" id="PF01607">
    <property type="entry name" value="CBM_14"/>
    <property type="match status" value="1"/>
</dbReference>
<dbReference type="AlphaFoldDB" id="A0A6M2DX90"/>
<keyword evidence="5" id="KW-0325">Glycoprotein</keyword>
<feature type="domain" description="Chitin-binding type-2" evidence="8">
    <location>
        <begin position="24"/>
        <end position="81"/>
    </location>
</feature>
<dbReference type="PANTHER" id="PTHR23301:SF0">
    <property type="entry name" value="CHITIN-BINDING TYPE-2 DOMAIN-CONTAINING PROTEIN-RELATED"/>
    <property type="match status" value="1"/>
</dbReference>
<name>A0A6M2DX90_XENCH</name>
<feature type="region of interest" description="Disordered" evidence="6">
    <location>
        <begin position="84"/>
        <end position="118"/>
    </location>
</feature>